<dbReference type="Pfam" id="PF11762">
    <property type="entry name" value="Arabinose_Iso_C"/>
    <property type="match status" value="1"/>
</dbReference>
<dbReference type="AlphaFoldDB" id="A0A841TBL1"/>
<comment type="similarity">
    <text evidence="6">Belongs to the arabinose isomerase family.</text>
</comment>
<dbReference type="GO" id="GO:0005829">
    <property type="term" value="C:cytosol"/>
    <property type="evidence" value="ECO:0007669"/>
    <property type="project" value="TreeGrafter"/>
</dbReference>
<dbReference type="InterPro" id="IPR003762">
    <property type="entry name" value="Lara_isomerase"/>
</dbReference>
<dbReference type="EC" id="5.3.1.4" evidence="6"/>
<dbReference type="InterPro" id="IPR055389">
    <property type="entry name" value="AraA_N"/>
</dbReference>
<dbReference type="GO" id="GO:0008733">
    <property type="term" value="F:L-arabinose isomerase activity"/>
    <property type="evidence" value="ECO:0007669"/>
    <property type="project" value="UniProtKB-UniRule"/>
</dbReference>
<dbReference type="EMBL" id="JACJVN010000005">
    <property type="protein sequence ID" value="MBB6675821.1"/>
    <property type="molecule type" value="Genomic_DNA"/>
</dbReference>
<evidence type="ECO:0000259" key="8">
    <source>
        <dbReference type="Pfam" id="PF11762"/>
    </source>
</evidence>
<organism evidence="10 11">
    <name type="scientific">Cohnella lubricantis</name>
    <dbReference type="NCBI Taxonomy" id="2163172"/>
    <lineage>
        <taxon>Bacteria</taxon>
        <taxon>Bacillati</taxon>
        <taxon>Bacillota</taxon>
        <taxon>Bacilli</taxon>
        <taxon>Bacillales</taxon>
        <taxon>Paenibacillaceae</taxon>
        <taxon>Cohnella</taxon>
    </lineage>
</organism>
<evidence type="ECO:0000256" key="1">
    <source>
        <dbReference type="ARBA" id="ARBA00022723"/>
    </source>
</evidence>
<evidence type="ECO:0000313" key="10">
    <source>
        <dbReference type="EMBL" id="MBB6675821.1"/>
    </source>
</evidence>
<dbReference type="GO" id="GO:0030145">
    <property type="term" value="F:manganese ion binding"/>
    <property type="evidence" value="ECO:0007669"/>
    <property type="project" value="UniProtKB-UniRule"/>
</dbReference>
<dbReference type="InterPro" id="IPR055390">
    <property type="entry name" value="AraA_central"/>
</dbReference>
<evidence type="ECO:0000256" key="4">
    <source>
        <dbReference type="ARBA" id="ARBA00023235"/>
    </source>
</evidence>
<keyword evidence="11" id="KW-1185">Reference proteome</keyword>
<feature type="domain" description="L-arabinose isomerase C-terminal" evidence="8">
    <location>
        <begin position="324"/>
        <end position="466"/>
    </location>
</feature>
<protein>
    <recommendedName>
        <fullName evidence="6">L-arabinose isomerase</fullName>
        <ecNumber evidence="6">5.3.1.4</ecNumber>
    </recommendedName>
</protein>
<dbReference type="InterPro" id="IPR004216">
    <property type="entry name" value="Fuc/Ara_isomerase_C"/>
</dbReference>
<feature type="binding site" evidence="6">
    <location>
        <position position="444"/>
    </location>
    <ligand>
        <name>Mn(2+)</name>
        <dbReference type="ChEBI" id="CHEBI:29035"/>
    </ligand>
</feature>
<comment type="function">
    <text evidence="6">Catalyzes the conversion of L-arabinose to L-ribulose.</text>
</comment>
<accession>A0A841TBL1</accession>
<dbReference type="Pfam" id="PF02610">
    <property type="entry name" value="AraA_N"/>
    <property type="match status" value="1"/>
</dbReference>
<dbReference type="RefSeq" id="WP_185177167.1">
    <property type="nucleotide sequence ID" value="NZ_CBCSEP010000025.1"/>
</dbReference>
<keyword evidence="1 6" id="KW-0479">Metal-binding</keyword>
<name>A0A841TBL1_9BACL</name>
<comment type="caution">
    <text evidence="10">The sequence shown here is derived from an EMBL/GenBank/DDBJ whole genome shotgun (WGS) entry which is preliminary data.</text>
</comment>
<evidence type="ECO:0000256" key="6">
    <source>
        <dbReference type="HAMAP-Rule" id="MF_00519"/>
    </source>
</evidence>
<dbReference type="Pfam" id="PF24856">
    <property type="entry name" value="AraA_central"/>
    <property type="match status" value="1"/>
</dbReference>
<keyword evidence="2 6" id="KW-0054">Arabinose catabolism</keyword>
<evidence type="ECO:0000256" key="3">
    <source>
        <dbReference type="ARBA" id="ARBA00023211"/>
    </source>
</evidence>
<proteinExistence type="inferred from homology"/>
<evidence type="ECO:0000259" key="7">
    <source>
        <dbReference type="Pfam" id="PF02610"/>
    </source>
</evidence>
<evidence type="ECO:0000259" key="9">
    <source>
        <dbReference type="Pfam" id="PF24856"/>
    </source>
</evidence>
<dbReference type="InterPro" id="IPR038583">
    <property type="entry name" value="AraA_N_sf"/>
</dbReference>
<dbReference type="UniPathway" id="UPA00145">
    <property type="reaction ID" value="UER00565"/>
</dbReference>
<dbReference type="NCBIfam" id="NF002795">
    <property type="entry name" value="PRK02929.1"/>
    <property type="match status" value="1"/>
</dbReference>
<dbReference type="GO" id="GO:0019569">
    <property type="term" value="P:L-arabinose catabolic process to D-xylulose 5-phosphate"/>
    <property type="evidence" value="ECO:0007669"/>
    <property type="project" value="UniProtKB-UniRule"/>
</dbReference>
<dbReference type="InterPro" id="IPR024664">
    <property type="entry name" value="Ara_Isoase_C"/>
</dbReference>
<evidence type="ECO:0000256" key="5">
    <source>
        <dbReference type="ARBA" id="ARBA00023277"/>
    </source>
</evidence>
<dbReference type="Gene3D" id="3.40.50.10940">
    <property type="match status" value="1"/>
</dbReference>
<feature type="binding site" evidence="6">
    <location>
        <position position="328"/>
    </location>
    <ligand>
        <name>Mn(2+)</name>
        <dbReference type="ChEBI" id="CHEBI:29035"/>
    </ligand>
</feature>
<comment type="pathway">
    <text evidence="6">Carbohydrate degradation; L-arabinose degradation via L-ribulose; D-xylulose 5-phosphate from L-arabinose (bacterial route): step 1/3.</text>
</comment>
<dbReference type="PIRSF" id="PIRSF001478">
    <property type="entry name" value="L-ara_isomerase"/>
    <property type="match status" value="1"/>
</dbReference>
<dbReference type="HAMAP" id="MF_00519">
    <property type="entry name" value="Arabinose_Isome"/>
    <property type="match status" value="1"/>
</dbReference>
<feature type="domain" description="L-arabinose isomerase central" evidence="9">
    <location>
        <begin position="177"/>
        <end position="319"/>
    </location>
</feature>
<evidence type="ECO:0000313" key="11">
    <source>
        <dbReference type="Proteomes" id="UP000574133"/>
    </source>
</evidence>
<reference evidence="10 11" key="1">
    <citation type="submission" date="2020-08" db="EMBL/GenBank/DDBJ databases">
        <title>Cohnella phylogeny.</title>
        <authorList>
            <person name="Dunlap C."/>
        </authorList>
    </citation>
    <scope>NUCLEOTIDE SEQUENCE [LARGE SCALE GENOMIC DNA]</scope>
    <source>
        <strain evidence="10 11">DSM 103658</strain>
    </source>
</reference>
<dbReference type="PANTHER" id="PTHR38464">
    <property type="entry name" value="L-ARABINOSE ISOMERASE"/>
    <property type="match status" value="1"/>
</dbReference>
<feature type="binding site" evidence="6">
    <location>
        <position position="303"/>
    </location>
    <ligand>
        <name>Mn(2+)</name>
        <dbReference type="ChEBI" id="CHEBI:29035"/>
    </ligand>
</feature>
<gene>
    <name evidence="6 10" type="primary">araA</name>
    <name evidence="10" type="ORF">H4Q31_00580</name>
</gene>
<keyword evidence="4 6" id="KW-0413">Isomerase</keyword>
<dbReference type="InterPro" id="IPR009015">
    <property type="entry name" value="Fucose_isomerase_N/cen_sf"/>
</dbReference>
<evidence type="ECO:0000256" key="2">
    <source>
        <dbReference type="ARBA" id="ARBA00022935"/>
    </source>
</evidence>
<comment type="catalytic activity">
    <reaction evidence="6">
        <text>beta-L-arabinopyranose = L-ribulose</text>
        <dbReference type="Rhea" id="RHEA:14821"/>
        <dbReference type="ChEBI" id="CHEBI:16880"/>
        <dbReference type="ChEBI" id="CHEBI:40886"/>
        <dbReference type="EC" id="5.3.1.4"/>
    </reaction>
</comment>
<keyword evidence="3 6" id="KW-0464">Manganese</keyword>
<dbReference type="Proteomes" id="UP000574133">
    <property type="component" value="Unassembled WGS sequence"/>
</dbReference>
<dbReference type="SUPFAM" id="SSF53743">
    <property type="entry name" value="FucI/AraA N-terminal and middle domains"/>
    <property type="match status" value="1"/>
</dbReference>
<comment type="cofactor">
    <cofactor evidence="6">
        <name>Mn(2+)</name>
        <dbReference type="ChEBI" id="CHEBI:29035"/>
    </cofactor>
    <text evidence="6">Binds 1 Mn(2+) ion per subunit.</text>
</comment>
<feature type="domain" description="L-arabinose isomerase N-terminal" evidence="7">
    <location>
        <begin position="7"/>
        <end position="173"/>
    </location>
</feature>
<keyword evidence="5 6" id="KW-0119">Carbohydrate metabolism</keyword>
<dbReference type="SUPFAM" id="SSF50443">
    <property type="entry name" value="FucI/AraA C-terminal domain-like"/>
    <property type="match status" value="1"/>
</dbReference>
<feature type="binding site" evidence="6">
    <location>
        <position position="345"/>
    </location>
    <ligand>
        <name>Mn(2+)</name>
        <dbReference type="ChEBI" id="CHEBI:29035"/>
    </ligand>
</feature>
<dbReference type="PANTHER" id="PTHR38464:SF1">
    <property type="entry name" value="L-ARABINOSE ISOMERASE"/>
    <property type="match status" value="1"/>
</dbReference>
<sequence>MLQTKPYQFWFLTGSQHLYGPETLLEVAAHAKAMVAGLNADNLITYEIVFKDVLTTPEEIRHTLIEANRDDLCAGIITWMHTFSPSKMWIRGFSQLQKPLLHFATQYNRDIPWDSIDMDFMNTNQSAHGDREHGFIGARMGLARKVVFGHWEDAGVRSELAAWQRTAAAYAESRSLKIARFGDNMRQVAVTEGDKVEAEIQLGWSVNGYGVGDLAARVNAVSDEEVSRLLDEYAKLYDIAAETEAAREAVAYQARLELALRSFLEEGGFSAFTTTFEDLHGLRQLPGLAVQRLMADGFGFGGEGDWKTAGLVRLMKIIAGNQSTSFMEDYTYHLDPANELVLGSHMLEICPTIAAHKPRIEVHPLGIGGKEDPARLVFNGQAGPAINASLIDMGGRFRLLINTVQAVEVTQEMPKLPVARVLWQVQPNLKDGVEAWIMAGGAHHTGFSLVVTAEQMLDFAEMAGIEAVLIDENLNKAAFRSELRLNELYWRLK</sequence>